<gene>
    <name evidence="2" type="ORF">QQX98_003230</name>
</gene>
<feature type="signal peptide" evidence="1">
    <location>
        <begin position="1"/>
        <end position="20"/>
    </location>
</feature>
<dbReference type="EMBL" id="JAZAVJ010000036">
    <property type="protein sequence ID" value="KAK7419639.1"/>
    <property type="molecule type" value="Genomic_DNA"/>
</dbReference>
<proteinExistence type="predicted"/>
<keyword evidence="1" id="KW-0732">Signal</keyword>
<comment type="caution">
    <text evidence="2">The sequence shown here is derived from an EMBL/GenBank/DDBJ whole genome shotgun (WGS) entry which is preliminary data.</text>
</comment>
<dbReference type="Proteomes" id="UP001498476">
    <property type="component" value="Unassembled WGS sequence"/>
</dbReference>
<feature type="chain" id="PRO_5045870674" evidence="1">
    <location>
        <begin position="21"/>
        <end position="210"/>
    </location>
</feature>
<reference evidence="2 3" key="1">
    <citation type="journal article" date="2025" name="Microbiol. Resour. Announc.">
        <title>Draft genome sequences for Neonectria magnoliae and Neonectria punicea, canker pathogens of Liriodendron tulipifera and Acer saccharum in West Virginia.</title>
        <authorList>
            <person name="Petronek H.M."/>
            <person name="Kasson M.T."/>
            <person name="Metheny A.M."/>
            <person name="Stauder C.M."/>
            <person name="Lovett B."/>
            <person name="Lynch S.C."/>
            <person name="Garnas J.R."/>
            <person name="Kasson L.R."/>
            <person name="Stajich J.E."/>
        </authorList>
    </citation>
    <scope>NUCLEOTIDE SEQUENCE [LARGE SCALE GENOMIC DNA]</scope>
    <source>
        <strain evidence="2 3">NRRL 64653</strain>
    </source>
</reference>
<accession>A0ABR1HF41</accession>
<protein>
    <submittedName>
        <fullName evidence="2">Uncharacterized protein</fullName>
    </submittedName>
</protein>
<keyword evidence="3" id="KW-1185">Reference proteome</keyword>
<sequence>MQFFKTLLVLSAAVAGHAAAMPSAKSAVAHAGDAPSLSVRANDVAAKASQAPKDDYDLTSWLSGFTGSSASNNADKGEDDSSSSLWSGSINDFTQSIIDRIDSGSLDFNKMAQDGLGFVNETVSSVDLNSMTSKLGQETSKLASRAVDTETIPGGSIIQFFASAAKSLLGKVDIDSLVQNTMSATSGALSYVNFNWLIKTALSMVQGLMG</sequence>
<evidence type="ECO:0000313" key="3">
    <source>
        <dbReference type="Proteomes" id="UP001498476"/>
    </source>
</evidence>
<evidence type="ECO:0000313" key="2">
    <source>
        <dbReference type="EMBL" id="KAK7419639.1"/>
    </source>
</evidence>
<name>A0ABR1HF41_9HYPO</name>
<organism evidence="2 3">
    <name type="scientific">Neonectria punicea</name>
    <dbReference type="NCBI Taxonomy" id="979145"/>
    <lineage>
        <taxon>Eukaryota</taxon>
        <taxon>Fungi</taxon>
        <taxon>Dikarya</taxon>
        <taxon>Ascomycota</taxon>
        <taxon>Pezizomycotina</taxon>
        <taxon>Sordariomycetes</taxon>
        <taxon>Hypocreomycetidae</taxon>
        <taxon>Hypocreales</taxon>
        <taxon>Nectriaceae</taxon>
        <taxon>Neonectria</taxon>
    </lineage>
</organism>
<evidence type="ECO:0000256" key="1">
    <source>
        <dbReference type="SAM" id="SignalP"/>
    </source>
</evidence>